<name>A0A0L7LE79_OPEBR</name>
<reference evidence="1 2" key="1">
    <citation type="journal article" date="2015" name="Genome Biol. Evol.">
        <title>The genome of winter moth (Operophtera brumata) provides a genomic perspective on sexual dimorphism and phenology.</title>
        <authorList>
            <person name="Derks M.F."/>
            <person name="Smit S."/>
            <person name="Salis L."/>
            <person name="Schijlen E."/>
            <person name="Bossers A."/>
            <person name="Mateman C."/>
            <person name="Pijl A.S."/>
            <person name="de Ridder D."/>
            <person name="Groenen M.A."/>
            <person name="Visser M.E."/>
            <person name="Megens H.J."/>
        </authorList>
    </citation>
    <scope>NUCLEOTIDE SEQUENCE [LARGE SCALE GENOMIC DNA]</scope>
    <source>
        <strain evidence="1">WM2013NL</strain>
        <tissue evidence="1">Head and thorax</tissue>
    </source>
</reference>
<keyword evidence="2" id="KW-1185">Reference proteome</keyword>
<evidence type="ECO:0000313" key="2">
    <source>
        <dbReference type="Proteomes" id="UP000037510"/>
    </source>
</evidence>
<gene>
    <name evidence="1" type="ORF">OBRU01_10668</name>
</gene>
<dbReference type="Proteomes" id="UP000037510">
    <property type="component" value="Unassembled WGS sequence"/>
</dbReference>
<evidence type="ECO:0000313" key="1">
    <source>
        <dbReference type="EMBL" id="KOB73674.1"/>
    </source>
</evidence>
<proteinExistence type="predicted"/>
<organism evidence="1 2">
    <name type="scientific">Operophtera brumata</name>
    <name type="common">Winter moth</name>
    <name type="synonym">Phalaena brumata</name>
    <dbReference type="NCBI Taxonomy" id="104452"/>
    <lineage>
        <taxon>Eukaryota</taxon>
        <taxon>Metazoa</taxon>
        <taxon>Ecdysozoa</taxon>
        <taxon>Arthropoda</taxon>
        <taxon>Hexapoda</taxon>
        <taxon>Insecta</taxon>
        <taxon>Pterygota</taxon>
        <taxon>Neoptera</taxon>
        <taxon>Endopterygota</taxon>
        <taxon>Lepidoptera</taxon>
        <taxon>Glossata</taxon>
        <taxon>Ditrysia</taxon>
        <taxon>Geometroidea</taxon>
        <taxon>Geometridae</taxon>
        <taxon>Larentiinae</taxon>
        <taxon>Operophtera</taxon>
    </lineage>
</organism>
<protein>
    <submittedName>
        <fullName evidence="1">Axonemal 84 kDa protein</fullName>
    </submittedName>
</protein>
<accession>A0A0L7LE79</accession>
<comment type="caution">
    <text evidence="1">The sequence shown here is derived from an EMBL/GenBank/DDBJ whole genome shotgun (WGS) entry which is preliminary data.</text>
</comment>
<sequence>MIKDNVEQDIRLDLLQKTCTLFHKYETQKKDFENKKQLQAEMNTYLHLWELETKTDDNELDKRCSEALPIASYTLLRDLEKYLKWESVKLAIYQREFKGLRLNIWVAIKLPTRLRKPVEPEQEPVELAFPAMKVALKLPKSIDGSCVCVRAARSMIDLLSESSRSFALKDLWRGTKFGSSDDSTSAKEDERRSNLDDIKFIKTLVAMSMKVLGVHDSRELTNISFEPTMVPIYGHATRCRMPQHVACHKVPHATICSMPQGAACHNM</sequence>
<dbReference type="EMBL" id="JTDY01001518">
    <property type="protein sequence ID" value="KOB73674.1"/>
    <property type="molecule type" value="Genomic_DNA"/>
</dbReference>
<dbReference type="AlphaFoldDB" id="A0A0L7LE79"/>